<dbReference type="Pfam" id="PF03459">
    <property type="entry name" value="TOBE"/>
    <property type="match status" value="2"/>
</dbReference>
<reference evidence="7" key="1">
    <citation type="submission" date="2017-04" db="EMBL/GenBank/DDBJ databases">
        <authorList>
            <person name="Varghese N."/>
            <person name="Submissions S."/>
        </authorList>
    </citation>
    <scope>NUCLEOTIDE SEQUENCE [LARGE SCALE GENOMIC DNA]</scope>
    <source>
        <strain evidence="7">K3S</strain>
    </source>
</reference>
<dbReference type="STRING" id="1519643.SAMN06295933_2708"/>
<dbReference type="GO" id="GO:0003677">
    <property type="term" value="F:DNA binding"/>
    <property type="evidence" value="ECO:0007669"/>
    <property type="project" value="InterPro"/>
</dbReference>
<dbReference type="InterPro" id="IPR004606">
    <property type="entry name" value="Mop_domain"/>
</dbReference>
<proteinExistence type="predicted"/>
<dbReference type="InterPro" id="IPR002104">
    <property type="entry name" value="Integrase_catalytic"/>
</dbReference>
<feature type="domain" description="Tyr recombinase" evidence="5">
    <location>
        <begin position="21"/>
        <end position="199"/>
    </location>
</feature>
<dbReference type="InterPro" id="IPR011010">
    <property type="entry name" value="DNA_brk_join_enz"/>
</dbReference>
<dbReference type="AlphaFoldDB" id="A0A1X7E652"/>
<dbReference type="PROSITE" id="PS51898">
    <property type="entry name" value="TYR_RECOMBINASE"/>
    <property type="match status" value="1"/>
</dbReference>
<keyword evidence="1 3" id="KW-0500">Molybdenum</keyword>
<keyword evidence="7" id="KW-1185">Reference proteome</keyword>
<evidence type="ECO:0000256" key="1">
    <source>
        <dbReference type="ARBA" id="ARBA00022505"/>
    </source>
</evidence>
<dbReference type="RefSeq" id="WP_085103085.1">
    <property type="nucleotide sequence ID" value="NZ_FWZU01000004.1"/>
</dbReference>
<protein>
    <submittedName>
        <fullName evidence="6">Molybdate transport system regulatory protein</fullName>
    </submittedName>
</protein>
<feature type="domain" description="Mop" evidence="4">
    <location>
        <begin position="209"/>
        <end position="275"/>
    </location>
</feature>
<dbReference type="OrthoDB" id="9814406at2"/>
<dbReference type="Gene3D" id="2.40.50.100">
    <property type="match status" value="2"/>
</dbReference>
<dbReference type="EMBL" id="FWZU01000004">
    <property type="protein sequence ID" value="SMF28332.1"/>
    <property type="molecule type" value="Genomic_DNA"/>
</dbReference>
<evidence type="ECO:0000259" key="4">
    <source>
        <dbReference type="PROSITE" id="PS51866"/>
    </source>
</evidence>
<evidence type="ECO:0000256" key="2">
    <source>
        <dbReference type="ARBA" id="ARBA00023172"/>
    </source>
</evidence>
<evidence type="ECO:0000259" key="5">
    <source>
        <dbReference type="PROSITE" id="PS51898"/>
    </source>
</evidence>
<keyword evidence="2" id="KW-0233">DNA recombination</keyword>
<dbReference type="Pfam" id="PF00589">
    <property type="entry name" value="Phage_integrase"/>
    <property type="match status" value="1"/>
</dbReference>
<dbReference type="InterPro" id="IPR008995">
    <property type="entry name" value="Mo/tungstate-bd_C_term_dom"/>
</dbReference>
<evidence type="ECO:0000313" key="6">
    <source>
        <dbReference type="EMBL" id="SMF28332.1"/>
    </source>
</evidence>
<dbReference type="GO" id="GO:0015689">
    <property type="term" value="P:molybdate ion transport"/>
    <property type="evidence" value="ECO:0007669"/>
    <property type="project" value="InterPro"/>
</dbReference>
<dbReference type="Proteomes" id="UP000192906">
    <property type="component" value="Unassembled WGS sequence"/>
</dbReference>
<dbReference type="GO" id="GO:0015074">
    <property type="term" value="P:DNA integration"/>
    <property type="evidence" value="ECO:0007669"/>
    <property type="project" value="InterPro"/>
</dbReference>
<dbReference type="SUPFAM" id="SSF50331">
    <property type="entry name" value="MOP-like"/>
    <property type="match status" value="2"/>
</dbReference>
<dbReference type="NCBIfam" id="TIGR00638">
    <property type="entry name" value="Mop"/>
    <property type="match status" value="1"/>
</dbReference>
<organism evidence="6 7">
    <name type="scientific">Desulfovibrio gilichinskyi</name>
    <dbReference type="NCBI Taxonomy" id="1519643"/>
    <lineage>
        <taxon>Bacteria</taxon>
        <taxon>Pseudomonadati</taxon>
        <taxon>Thermodesulfobacteriota</taxon>
        <taxon>Desulfovibrionia</taxon>
        <taxon>Desulfovibrionales</taxon>
        <taxon>Desulfovibrionaceae</taxon>
        <taxon>Desulfovibrio</taxon>
    </lineage>
</organism>
<dbReference type="InterPro" id="IPR013762">
    <property type="entry name" value="Integrase-like_cat_sf"/>
</dbReference>
<dbReference type="SUPFAM" id="SSF56349">
    <property type="entry name" value="DNA breaking-rejoining enzymes"/>
    <property type="match status" value="1"/>
</dbReference>
<evidence type="ECO:0000256" key="3">
    <source>
        <dbReference type="PROSITE-ProRule" id="PRU01213"/>
    </source>
</evidence>
<dbReference type="Gene3D" id="1.10.443.10">
    <property type="entry name" value="Intergrase catalytic core"/>
    <property type="match status" value="1"/>
</dbReference>
<accession>A0A1X7E652</accession>
<dbReference type="PROSITE" id="PS51866">
    <property type="entry name" value="MOP"/>
    <property type="match status" value="1"/>
</dbReference>
<evidence type="ECO:0000313" key="7">
    <source>
        <dbReference type="Proteomes" id="UP000192906"/>
    </source>
</evidence>
<dbReference type="InterPro" id="IPR005116">
    <property type="entry name" value="Transp-assoc_OB_typ1"/>
</dbReference>
<gene>
    <name evidence="6" type="ORF">SAMN06295933_2708</name>
</gene>
<name>A0A1X7E652_9BACT</name>
<dbReference type="GO" id="GO:0006310">
    <property type="term" value="P:DNA recombination"/>
    <property type="evidence" value="ECO:0007669"/>
    <property type="project" value="UniProtKB-KW"/>
</dbReference>
<sequence length="347" mass="38237">MGTGKLAPCKFFDVPDNIKHLDTKMLDSLESAYRLWRDESGRADHLRSRTRVFCLFLILRHTGARLGEILKMDERKSINFGRATVTLGTEKFSREVPLPQNVCRELKALIEGPMGMGLESQVFHLDPGYVRRIFYDRAEACSLPRALGAPSVLRRSRAVELLRNGVPLGVVRKVLGQSSADLSAVYQEWSEGDVQNIVRRMALEESSLKSSARNTFIGHVAQIRRDGILADVEFETAEGLRISSVITLESLYKLDLEVGVPVSATIKAPLVSVRPAEGCTSSTRNCVIATVTEIKSTEILAEVSGETASGTRLCALVASWSIDEEGMNVGDKIEFCFKALSIVLHVV</sequence>